<keyword evidence="2" id="KW-1185">Reference proteome</keyword>
<evidence type="ECO:0000313" key="2">
    <source>
        <dbReference type="Proteomes" id="UP000502706"/>
    </source>
</evidence>
<protein>
    <submittedName>
        <fullName evidence="1">Uncharacterized protein</fullName>
    </submittedName>
</protein>
<keyword evidence="1" id="KW-0614">Plasmid</keyword>
<evidence type="ECO:0000313" key="1">
    <source>
        <dbReference type="EMBL" id="QIN81091.1"/>
    </source>
</evidence>
<gene>
    <name evidence="1" type="ORF">GBA65_21900</name>
</gene>
<dbReference type="RefSeq" id="WP_166398801.1">
    <property type="nucleotide sequence ID" value="NZ_CP045122.1"/>
</dbReference>
<name>A0A6G8Q3N3_9ACTN</name>
<dbReference type="AlphaFoldDB" id="A0A6G8Q3N3"/>
<sequence length="306" mass="32837">MTDKPPFRTLARYDPPISRTILLDSAGGIVLTSEEIIVRGERLPLASSEPPYTYATAPRRLAALECAALAATLVAYRPEAPWHLLLAGLAAVAAWVNLLTRTTLVLRGDYGEHLYEVWGRVGALDDFAGSAFDALMRRKTEEARLRMGSAERSGEGAAGAAADERLVLFVPVAGVLADGTIPPLVPGSAIVGEEPGSIGDRLLVYYVAGEARNDKDLPKPYAARAALAAARLRNRIPTAERAILPAIMLEPVARLRLEATGPTTVIEPIEDEYGAVERARASLSRWLGVPEEDLDGQLARRSPDEG</sequence>
<dbReference type="EMBL" id="CP045122">
    <property type="protein sequence ID" value="QIN81091.1"/>
    <property type="molecule type" value="Genomic_DNA"/>
</dbReference>
<accession>A0A6G8Q3N3</accession>
<organism evidence="1 2">
    <name type="scientific">Rubrobacter marinus</name>
    <dbReference type="NCBI Taxonomy" id="2653852"/>
    <lineage>
        <taxon>Bacteria</taxon>
        <taxon>Bacillati</taxon>
        <taxon>Actinomycetota</taxon>
        <taxon>Rubrobacteria</taxon>
        <taxon>Rubrobacterales</taxon>
        <taxon>Rubrobacteraceae</taxon>
        <taxon>Rubrobacter</taxon>
    </lineage>
</organism>
<dbReference type="KEGG" id="rmar:GBA65_21900"/>
<proteinExistence type="predicted"/>
<dbReference type="Proteomes" id="UP000502706">
    <property type="component" value="Plasmid unnamed1"/>
</dbReference>
<reference evidence="1 2" key="1">
    <citation type="submission" date="2019-10" db="EMBL/GenBank/DDBJ databases">
        <title>Rubrobacter sp nov SCSIO 52915 isolated from a deep-sea sediment in the South China Sea.</title>
        <authorList>
            <person name="Chen R.W."/>
        </authorList>
    </citation>
    <scope>NUCLEOTIDE SEQUENCE [LARGE SCALE GENOMIC DNA]</scope>
    <source>
        <strain evidence="1 2">SCSIO 52915</strain>
        <plasmid evidence="1 2">unnamed1</plasmid>
    </source>
</reference>
<geneLocation type="plasmid" evidence="1 2">
    <name>unnamed1</name>
</geneLocation>